<dbReference type="Gene3D" id="3.90.1440.10">
    <property type="entry name" value="SecA, preprotein cross-linking domain"/>
    <property type="match status" value="1"/>
</dbReference>
<comment type="subcellular location">
    <subcellularLocation>
        <location evidence="15">Cell membrane</location>
        <topology evidence="15">Peripheral membrane protein</topology>
        <orientation evidence="15">Cytoplasmic side</orientation>
    </subcellularLocation>
    <subcellularLocation>
        <location evidence="15">Cytoplasm</location>
    </subcellularLocation>
    <subcellularLocation>
        <location evidence="2">Membrane</location>
        <topology evidence="2">Peripheral membrane protein</topology>
    </subcellularLocation>
    <text evidence="15">Distribution is 50-50.</text>
</comment>
<feature type="compositionally biased region" description="Gly residues" evidence="17">
    <location>
        <begin position="967"/>
        <end position="976"/>
    </location>
</feature>
<keyword evidence="12 15" id="KW-1278">Translocase</keyword>
<evidence type="ECO:0000313" key="22">
    <source>
        <dbReference type="Proteomes" id="UP000777784"/>
    </source>
</evidence>
<dbReference type="Pfam" id="PF02810">
    <property type="entry name" value="SEC-C"/>
    <property type="match status" value="1"/>
</dbReference>
<proteinExistence type="inferred from homology"/>
<dbReference type="PANTHER" id="PTHR30612">
    <property type="entry name" value="SECA INNER MEMBRANE COMPONENT OF SEC PROTEIN SECRETION SYSTEM"/>
    <property type="match status" value="1"/>
</dbReference>
<evidence type="ECO:0000256" key="13">
    <source>
        <dbReference type="ARBA" id="ARBA00023010"/>
    </source>
</evidence>
<dbReference type="GO" id="GO:0006605">
    <property type="term" value="P:protein targeting"/>
    <property type="evidence" value="ECO:0007669"/>
    <property type="project" value="UniProtKB-UniRule"/>
</dbReference>
<evidence type="ECO:0000256" key="4">
    <source>
        <dbReference type="ARBA" id="ARBA00022448"/>
    </source>
</evidence>
<evidence type="ECO:0000256" key="16">
    <source>
        <dbReference type="RuleBase" id="RU003874"/>
    </source>
</evidence>
<evidence type="ECO:0000256" key="2">
    <source>
        <dbReference type="ARBA" id="ARBA00004170"/>
    </source>
</evidence>
<keyword evidence="9" id="KW-0862">Zinc</keyword>
<dbReference type="SUPFAM" id="SSF81767">
    <property type="entry name" value="Pre-protein crosslinking domain of SecA"/>
    <property type="match status" value="1"/>
</dbReference>
<dbReference type="InterPro" id="IPR020937">
    <property type="entry name" value="SecA_CS"/>
</dbReference>
<feature type="region of interest" description="Disordered" evidence="17">
    <location>
        <begin position="963"/>
        <end position="1017"/>
    </location>
</feature>
<evidence type="ECO:0000256" key="6">
    <source>
        <dbReference type="ARBA" id="ARBA00022490"/>
    </source>
</evidence>
<dbReference type="InterPro" id="IPR011116">
    <property type="entry name" value="SecA_Wing/Scaffold"/>
</dbReference>
<dbReference type="PROSITE" id="PS51194">
    <property type="entry name" value="HELICASE_CTER"/>
    <property type="match status" value="1"/>
</dbReference>
<comment type="subunit">
    <text evidence="15">Monomer and homodimer. Part of the essential Sec protein translocation apparatus which comprises SecA, SecYEG and auxiliary proteins SecDF. Other proteins may also be involved.</text>
</comment>
<dbReference type="Pfam" id="PF07516">
    <property type="entry name" value="SecA_SW"/>
    <property type="match status" value="1"/>
</dbReference>
<evidence type="ECO:0000313" key="21">
    <source>
        <dbReference type="EMBL" id="MBU2690303.1"/>
    </source>
</evidence>
<dbReference type="NCBIfam" id="TIGR00963">
    <property type="entry name" value="secA"/>
    <property type="match status" value="1"/>
</dbReference>
<dbReference type="GO" id="GO:0008564">
    <property type="term" value="F:protein-exporting ATPase activity"/>
    <property type="evidence" value="ECO:0007669"/>
    <property type="project" value="UniProtKB-EC"/>
</dbReference>
<dbReference type="InterPro" id="IPR001650">
    <property type="entry name" value="Helicase_C-like"/>
</dbReference>
<feature type="domain" description="SecA family profile" evidence="20">
    <location>
        <begin position="10"/>
        <end position="726"/>
    </location>
</feature>
<evidence type="ECO:0000256" key="14">
    <source>
        <dbReference type="ARBA" id="ARBA00023136"/>
    </source>
</evidence>
<dbReference type="Pfam" id="PF01043">
    <property type="entry name" value="SecA_PP_bind"/>
    <property type="match status" value="1"/>
</dbReference>
<feature type="domain" description="Helicase C-terminal" evidence="19">
    <location>
        <begin position="542"/>
        <end position="725"/>
    </location>
</feature>
<dbReference type="SMART" id="SM00958">
    <property type="entry name" value="SecA_PP_bind"/>
    <property type="match status" value="1"/>
</dbReference>
<dbReference type="HAMAP" id="MF_01382">
    <property type="entry name" value="SecA"/>
    <property type="match status" value="1"/>
</dbReference>
<dbReference type="Gene3D" id="3.10.450.50">
    <property type="match status" value="1"/>
</dbReference>
<evidence type="ECO:0000256" key="9">
    <source>
        <dbReference type="ARBA" id="ARBA00022833"/>
    </source>
</evidence>
<dbReference type="PROSITE" id="PS01312">
    <property type="entry name" value="SECA"/>
    <property type="match status" value="1"/>
</dbReference>
<feature type="binding site" evidence="15">
    <location>
        <position position="107"/>
    </location>
    <ligand>
        <name>ATP</name>
        <dbReference type="ChEBI" id="CHEBI:30616"/>
    </ligand>
</feature>
<dbReference type="PROSITE" id="PS51192">
    <property type="entry name" value="HELICASE_ATP_BIND_1"/>
    <property type="match status" value="1"/>
</dbReference>
<dbReference type="FunFam" id="3.40.50.300:FF:000113">
    <property type="entry name" value="Preprotein translocase subunit SecA"/>
    <property type="match status" value="1"/>
</dbReference>
<keyword evidence="7" id="KW-0479">Metal-binding</keyword>
<keyword evidence="6 15" id="KW-0963">Cytoplasm</keyword>
<dbReference type="Pfam" id="PF21090">
    <property type="entry name" value="P-loop_SecA"/>
    <property type="match status" value="1"/>
</dbReference>
<dbReference type="InterPro" id="IPR011115">
    <property type="entry name" value="SecA_DEAD"/>
</dbReference>
<evidence type="ECO:0000256" key="1">
    <source>
        <dbReference type="ARBA" id="ARBA00001947"/>
    </source>
</evidence>
<evidence type="ECO:0000256" key="10">
    <source>
        <dbReference type="ARBA" id="ARBA00022840"/>
    </source>
</evidence>
<dbReference type="GO" id="GO:0031522">
    <property type="term" value="C:cell envelope Sec protein transport complex"/>
    <property type="evidence" value="ECO:0007669"/>
    <property type="project" value="UniProtKB-ARBA"/>
</dbReference>
<accession>A0A948RSP9</accession>
<keyword evidence="5 15" id="KW-1003">Cell membrane</keyword>
<dbReference type="GO" id="GO:0005886">
    <property type="term" value="C:plasma membrane"/>
    <property type="evidence" value="ECO:0007669"/>
    <property type="project" value="UniProtKB-SubCell"/>
</dbReference>
<dbReference type="InterPro" id="IPR027417">
    <property type="entry name" value="P-loop_NTPase"/>
</dbReference>
<evidence type="ECO:0000256" key="3">
    <source>
        <dbReference type="ARBA" id="ARBA00007650"/>
    </source>
</evidence>
<dbReference type="CDD" id="cd18803">
    <property type="entry name" value="SF2_C_secA"/>
    <property type="match status" value="1"/>
</dbReference>
<evidence type="ECO:0000256" key="12">
    <source>
        <dbReference type="ARBA" id="ARBA00022967"/>
    </source>
</evidence>
<gene>
    <name evidence="15 21" type="primary">secA</name>
    <name evidence="21" type="ORF">KJ970_05185</name>
</gene>
<comment type="similarity">
    <text evidence="3 15 16">Belongs to the SecA family.</text>
</comment>
<evidence type="ECO:0000259" key="18">
    <source>
        <dbReference type="PROSITE" id="PS51192"/>
    </source>
</evidence>
<keyword evidence="11 15" id="KW-0653">Protein transport</keyword>
<dbReference type="NCBIfam" id="NF009538">
    <property type="entry name" value="PRK12904.1"/>
    <property type="match status" value="1"/>
</dbReference>
<dbReference type="Gene3D" id="3.40.50.300">
    <property type="entry name" value="P-loop containing nucleotide triphosphate hydrolases"/>
    <property type="match status" value="3"/>
</dbReference>
<evidence type="ECO:0000259" key="20">
    <source>
        <dbReference type="PROSITE" id="PS51196"/>
    </source>
</evidence>
<keyword evidence="4 15" id="KW-0813">Transport</keyword>
<dbReference type="InterPro" id="IPR014018">
    <property type="entry name" value="SecA_motor_DEAD"/>
</dbReference>
<dbReference type="InterPro" id="IPR004027">
    <property type="entry name" value="SEC_C_motif"/>
</dbReference>
<dbReference type="PRINTS" id="PR00906">
    <property type="entry name" value="SECA"/>
</dbReference>
<comment type="caution">
    <text evidence="21">The sequence shown here is derived from an EMBL/GenBank/DDBJ whole genome shotgun (WGS) entry which is preliminary data.</text>
</comment>
<dbReference type="EC" id="7.4.2.8" evidence="15"/>
<evidence type="ECO:0000256" key="17">
    <source>
        <dbReference type="SAM" id="MobiDB-lite"/>
    </source>
</evidence>
<dbReference type="Proteomes" id="UP000777784">
    <property type="component" value="Unassembled WGS sequence"/>
</dbReference>
<dbReference type="PANTHER" id="PTHR30612:SF0">
    <property type="entry name" value="CHLOROPLAST PROTEIN-TRANSPORTING ATPASE"/>
    <property type="match status" value="1"/>
</dbReference>
<dbReference type="InterPro" id="IPR000185">
    <property type="entry name" value="SecA"/>
</dbReference>
<evidence type="ECO:0000256" key="5">
    <source>
        <dbReference type="ARBA" id="ARBA00022475"/>
    </source>
</evidence>
<keyword evidence="13 15" id="KW-0811">Translocation</keyword>
<comment type="cofactor">
    <cofactor evidence="1">
        <name>Zn(2+)</name>
        <dbReference type="ChEBI" id="CHEBI:29105"/>
    </cofactor>
</comment>
<evidence type="ECO:0000256" key="7">
    <source>
        <dbReference type="ARBA" id="ARBA00022723"/>
    </source>
</evidence>
<feature type="region of interest" description="Disordered" evidence="17">
    <location>
        <begin position="672"/>
        <end position="691"/>
    </location>
</feature>
<name>A0A948RSP9_UNCEI</name>
<dbReference type="PROSITE" id="PS51196">
    <property type="entry name" value="SECA_MOTOR_DEAD"/>
    <property type="match status" value="1"/>
</dbReference>
<dbReference type="InterPro" id="IPR036266">
    <property type="entry name" value="SecA_Wing/Scaffold_sf"/>
</dbReference>
<dbReference type="GO" id="GO:0065002">
    <property type="term" value="P:intracellular protein transmembrane transport"/>
    <property type="evidence" value="ECO:0007669"/>
    <property type="project" value="UniProtKB-UniRule"/>
</dbReference>
<dbReference type="CDD" id="cd17928">
    <property type="entry name" value="DEXDc_SecA"/>
    <property type="match status" value="1"/>
</dbReference>
<dbReference type="GO" id="GO:0017038">
    <property type="term" value="P:protein import"/>
    <property type="evidence" value="ECO:0007669"/>
    <property type="project" value="InterPro"/>
</dbReference>
<reference evidence="21" key="1">
    <citation type="submission" date="2021-05" db="EMBL/GenBank/DDBJ databases">
        <title>Energy efficiency and biological interactions define the core microbiome of deep oligotrophic groundwater.</title>
        <authorList>
            <person name="Mehrshad M."/>
            <person name="Lopez-Fernandez M."/>
            <person name="Bell E."/>
            <person name="Bernier-Latmani R."/>
            <person name="Bertilsson S."/>
            <person name="Dopson M."/>
        </authorList>
    </citation>
    <scope>NUCLEOTIDE SEQUENCE</scope>
    <source>
        <strain evidence="21">Modern_marine.mb.64</strain>
    </source>
</reference>
<dbReference type="SUPFAM" id="SSF52540">
    <property type="entry name" value="P-loop containing nucleoside triphosphate hydrolases"/>
    <property type="match status" value="2"/>
</dbReference>
<dbReference type="SMART" id="SM00957">
    <property type="entry name" value="SecA_DEAD"/>
    <property type="match status" value="1"/>
</dbReference>
<comment type="function">
    <text evidence="15">Part of the Sec protein translocase complex. Interacts with the SecYEG preprotein conducting channel. Has a central role in coupling the hydrolysis of ATP to the transfer of proteins into and across the cell membrane, serving as an ATP-driven molecular motor driving the stepwise translocation of polypeptide chains across the membrane.</text>
</comment>
<evidence type="ECO:0000256" key="11">
    <source>
        <dbReference type="ARBA" id="ARBA00022927"/>
    </source>
</evidence>
<dbReference type="AlphaFoldDB" id="A0A948RSP9"/>
<keyword evidence="14 15" id="KW-0472">Membrane</keyword>
<protein>
    <recommendedName>
        <fullName evidence="15 16">Protein translocase subunit SecA</fullName>
        <ecNumber evidence="15">7.4.2.8</ecNumber>
    </recommendedName>
</protein>
<dbReference type="GO" id="GO:0043952">
    <property type="term" value="P:protein transport by the Sec complex"/>
    <property type="evidence" value="ECO:0007669"/>
    <property type="project" value="TreeGrafter"/>
</dbReference>
<dbReference type="Gene3D" id="1.10.3060.10">
    <property type="entry name" value="Helical scaffold and wing domains of SecA"/>
    <property type="match status" value="1"/>
</dbReference>
<dbReference type="FunFam" id="3.40.50.300:FF:000246">
    <property type="entry name" value="Preprotein translocase subunit SecA"/>
    <property type="match status" value="1"/>
</dbReference>
<evidence type="ECO:0000256" key="8">
    <source>
        <dbReference type="ARBA" id="ARBA00022741"/>
    </source>
</evidence>
<keyword evidence="8 15" id="KW-0547">Nucleotide-binding</keyword>
<organism evidence="21 22">
    <name type="scientific">Eiseniibacteriota bacterium</name>
    <dbReference type="NCBI Taxonomy" id="2212470"/>
    <lineage>
        <taxon>Bacteria</taxon>
        <taxon>Candidatus Eiseniibacteriota</taxon>
    </lineage>
</organism>
<feature type="binding site" evidence="15">
    <location>
        <begin position="125"/>
        <end position="129"/>
    </location>
    <ligand>
        <name>ATP</name>
        <dbReference type="ChEBI" id="CHEBI:30616"/>
    </ligand>
</feature>
<dbReference type="InterPro" id="IPR014001">
    <property type="entry name" value="Helicase_ATP-bd"/>
</dbReference>
<dbReference type="InterPro" id="IPR011130">
    <property type="entry name" value="SecA_preprotein_X-link_dom"/>
</dbReference>
<keyword evidence="10 15" id="KW-0067">ATP-binding</keyword>
<dbReference type="GO" id="GO:0046872">
    <property type="term" value="F:metal ion binding"/>
    <property type="evidence" value="ECO:0007669"/>
    <property type="project" value="UniProtKB-KW"/>
</dbReference>
<dbReference type="InterPro" id="IPR044722">
    <property type="entry name" value="SecA_SF2_C"/>
</dbReference>
<dbReference type="Pfam" id="PF07517">
    <property type="entry name" value="SecA_DEAD"/>
    <property type="match status" value="1"/>
</dbReference>
<evidence type="ECO:0000259" key="19">
    <source>
        <dbReference type="PROSITE" id="PS51194"/>
    </source>
</evidence>
<dbReference type="EMBL" id="JAHJDP010000028">
    <property type="protein sequence ID" value="MBU2690303.1"/>
    <property type="molecule type" value="Genomic_DNA"/>
</dbReference>
<comment type="catalytic activity">
    <reaction evidence="15">
        <text>ATP + H2O + cellular proteinSide 1 = ADP + phosphate + cellular proteinSide 2.</text>
        <dbReference type="EC" id="7.4.2.8"/>
    </reaction>
</comment>
<dbReference type="GO" id="GO:0005524">
    <property type="term" value="F:ATP binding"/>
    <property type="evidence" value="ECO:0007669"/>
    <property type="project" value="UniProtKB-UniRule"/>
</dbReference>
<dbReference type="FunFam" id="1.10.3060.10:FF:000003">
    <property type="entry name" value="Protein translocase subunit SecA"/>
    <property type="match status" value="1"/>
</dbReference>
<feature type="domain" description="Helicase ATP-binding" evidence="18">
    <location>
        <begin position="109"/>
        <end position="267"/>
    </location>
</feature>
<feature type="binding site" evidence="15">
    <location>
        <position position="620"/>
    </location>
    <ligand>
        <name>ATP</name>
        <dbReference type="ChEBI" id="CHEBI:30616"/>
    </ligand>
</feature>
<dbReference type="GO" id="GO:0005829">
    <property type="term" value="C:cytosol"/>
    <property type="evidence" value="ECO:0007669"/>
    <property type="project" value="TreeGrafter"/>
</dbReference>
<dbReference type="SUPFAM" id="SSF81886">
    <property type="entry name" value="Helical scaffold and wing domains of SecA"/>
    <property type="match status" value="1"/>
</dbReference>
<dbReference type="InterPro" id="IPR036670">
    <property type="entry name" value="SecA_X-link_sf"/>
</dbReference>
<evidence type="ECO:0000256" key="15">
    <source>
        <dbReference type="HAMAP-Rule" id="MF_01382"/>
    </source>
</evidence>
<sequence length="1027" mass="116463">MLDAVKQVATKAITSLFGTKYERDVKSLFPIVEQIKVEAALLCELSEEQLQAKTDEFRRRYQEGETLDELLPEAYATIYEACRRHVGRRWTVVGHETLWEMVPFDVQLMGAIVLHQGKIAEMATGEGKTLVAIFPLYLNAIAGLGCHLITVNDYLARRDSEWVGQILRYLGLTLGVIAHDIETAQRREAYKADVTYGTNNEVGFDYLRDNMASRKEDQVQRGHFFVIVDEVDSVLVDEARTPLIISGPVTQSRQKYDELRPKVESLVYAQNLLVAKFLKEAEQKLETEEDPYPAGIRLLQIRRAAPKNKRFLKLLADSPSLDKLIHRVESDFMRDKRLHELDEELYFSIDEKNSSLNLSDIGRQHMSPQDSDYFTLPDLSEELGAVDVDGSLDPKEKILKREAVHQRYAEKNDEIHSINQLLKAFCLFEKDVGYVVQDGKVLIVDEFTGRLMPGRRFSEGLHQALEAKERVKVEGETQTWATITLQNYFRLYDKLSGMTGTAETEAEEFIRIYNLDVVVIPTNESVRRIDYEDLIFRTRREKYNAILEEIEAYHKAGRPVLVGTISVEVSETLSRMLKRRGINHNVLNAKQHRKEAEIVQLAGLPGAVTIATNMAGRGTDIRLGPGVVKGKLCYIQTPEDEADCDACESVAACRKDMPCGLHIVGTERHESRRIDRQLRGRSGRQGDPGSSRFFLSLEDDLMRLFSPERLSGVLQKMGVEEGEVITHRLVTRAIEKAQKRVEAHHFEIRKHLLEYDDVMNQQREVIYELRQRVLEGEDLRGHLLEMVDEIVERKVSVHLGTGDHQDDWNLDELRSELGGTFLYPFNFELPEGVLVTRATILGEAVEQAHKAYDIREEVLSASIMRQVERYVFLRAIDDRWKDHLYEVDQLKGGIGLRAYGQKDPLIEYKREAFGMFAIMMDEIQEETLKMLFRVQIGQQPAPPPPDHQQRQLLRTQHAEHRTLGTGQTAGSGGGGQPVTVGAGVSKSGGEAAGRGKTLVRSQPKVGRNDPCPCGSGLKYKKCCGRPG</sequence>